<dbReference type="Proteomes" id="UP000075809">
    <property type="component" value="Unassembled WGS sequence"/>
</dbReference>
<feature type="region of interest" description="Disordered" evidence="1">
    <location>
        <begin position="126"/>
        <end position="149"/>
    </location>
</feature>
<organism evidence="3 4">
    <name type="scientific">Mycetomoellerius zeteki</name>
    <dbReference type="NCBI Taxonomy" id="64791"/>
    <lineage>
        <taxon>Eukaryota</taxon>
        <taxon>Metazoa</taxon>
        <taxon>Ecdysozoa</taxon>
        <taxon>Arthropoda</taxon>
        <taxon>Hexapoda</taxon>
        <taxon>Insecta</taxon>
        <taxon>Pterygota</taxon>
        <taxon>Neoptera</taxon>
        <taxon>Endopterygota</taxon>
        <taxon>Hymenoptera</taxon>
        <taxon>Apocrita</taxon>
        <taxon>Aculeata</taxon>
        <taxon>Formicoidea</taxon>
        <taxon>Formicidae</taxon>
        <taxon>Myrmicinae</taxon>
        <taxon>Mycetomoellerius</taxon>
    </lineage>
</organism>
<dbReference type="PANTHER" id="PTHR47331">
    <property type="entry name" value="PHD-TYPE DOMAIN-CONTAINING PROTEIN"/>
    <property type="match status" value="1"/>
</dbReference>
<dbReference type="Gene3D" id="3.30.420.10">
    <property type="entry name" value="Ribonuclease H-like superfamily/Ribonuclease H"/>
    <property type="match status" value="1"/>
</dbReference>
<feature type="compositionally biased region" description="Polar residues" evidence="1">
    <location>
        <begin position="127"/>
        <end position="149"/>
    </location>
</feature>
<dbReference type="InterPro" id="IPR036397">
    <property type="entry name" value="RNaseH_sf"/>
</dbReference>
<evidence type="ECO:0000313" key="3">
    <source>
        <dbReference type="EMBL" id="KYQ57312.1"/>
    </source>
</evidence>
<proteinExistence type="predicted"/>
<reference evidence="3 4" key="1">
    <citation type="submission" date="2015-09" db="EMBL/GenBank/DDBJ databases">
        <title>Trachymyrmex zeteki WGS genome.</title>
        <authorList>
            <person name="Nygaard S."/>
            <person name="Hu H."/>
            <person name="Boomsma J."/>
            <person name="Zhang G."/>
        </authorList>
    </citation>
    <scope>NUCLEOTIDE SEQUENCE [LARGE SCALE GENOMIC DNA]</scope>
    <source>
        <strain evidence="3">Tzet28-1</strain>
        <tissue evidence="3">Whole body</tissue>
    </source>
</reference>
<feature type="domain" description="DUF5641" evidence="2">
    <location>
        <begin position="325"/>
        <end position="378"/>
    </location>
</feature>
<dbReference type="STRING" id="64791.A0A151XAB7"/>
<gene>
    <name evidence="3" type="ORF">ALC60_03727</name>
</gene>
<dbReference type="Pfam" id="PF18701">
    <property type="entry name" value="DUF5641"/>
    <property type="match status" value="1"/>
</dbReference>
<dbReference type="AlphaFoldDB" id="A0A151XAB7"/>
<name>A0A151XAB7_9HYME</name>
<accession>A0A151XAB7</accession>
<evidence type="ECO:0000259" key="2">
    <source>
        <dbReference type="Pfam" id="PF18701"/>
    </source>
</evidence>
<dbReference type="Pfam" id="PF03564">
    <property type="entry name" value="DUF1759"/>
    <property type="match status" value="1"/>
</dbReference>
<sequence length="385" mass="42712">MAITDHNFLKTWDALIAFYENKRLLVNAALHSLLALKRMSKESSMELERLYTSIMQIHRSLENLRRPVDTWDDFLIFIIVQRLDSESVKAWEHHLGSATEPPTWSQFTEFLVSRLRSLQAFERSRFGKNSNQPQQISAKTHYQGKSGQGDSNKGLSCSLCSAKHHTSACPQYMEGRIPIRSCVLRCVMCTRHRRVGARRLMGRLPKERVSPSRPFLNAGIDCAGPLSLETWRGKNARTCKACIALFVCLATSAVHVGLVADYKAEAFVAACGRFTGRRGVCAALWSDYGADFGGAKAALQRLFTDATVESQHFANLLEGDGTGGGSVVLVIDERYPPARWPLGRVVETHPGADGLVRVATIKTQTSILKRPIVKLCALPVNSDIL</sequence>
<dbReference type="EMBL" id="KQ982341">
    <property type="protein sequence ID" value="KYQ57312.1"/>
    <property type="molecule type" value="Genomic_DNA"/>
</dbReference>
<evidence type="ECO:0000313" key="4">
    <source>
        <dbReference type="Proteomes" id="UP000075809"/>
    </source>
</evidence>
<dbReference type="PANTHER" id="PTHR47331:SF1">
    <property type="entry name" value="GAG-LIKE PROTEIN"/>
    <property type="match status" value="1"/>
</dbReference>
<dbReference type="InterPro" id="IPR005312">
    <property type="entry name" value="DUF1759"/>
</dbReference>
<evidence type="ECO:0000256" key="1">
    <source>
        <dbReference type="SAM" id="MobiDB-lite"/>
    </source>
</evidence>
<protein>
    <recommendedName>
        <fullName evidence="2">DUF5641 domain-containing protein</fullName>
    </recommendedName>
</protein>
<dbReference type="GO" id="GO:0003676">
    <property type="term" value="F:nucleic acid binding"/>
    <property type="evidence" value="ECO:0007669"/>
    <property type="project" value="InterPro"/>
</dbReference>
<dbReference type="InterPro" id="IPR040676">
    <property type="entry name" value="DUF5641"/>
</dbReference>
<keyword evidence="4" id="KW-1185">Reference proteome</keyword>